<protein>
    <recommendedName>
        <fullName evidence="1">Reverse transcriptase Ty1/copia-type domain-containing protein</fullName>
    </recommendedName>
</protein>
<gene>
    <name evidence="2" type="ORF">O181_022173</name>
</gene>
<organism evidence="2 3">
    <name type="scientific">Austropuccinia psidii MF-1</name>
    <dbReference type="NCBI Taxonomy" id="1389203"/>
    <lineage>
        <taxon>Eukaryota</taxon>
        <taxon>Fungi</taxon>
        <taxon>Dikarya</taxon>
        <taxon>Basidiomycota</taxon>
        <taxon>Pucciniomycotina</taxon>
        <taxon>Pucciniomycetes</taxon>
        <taxon>Pucciniales</taxon>
        <taxon>Sphaerophragmiaceae</taxon>
        <taxon>Austropuccinia</taxon>
    </lineage>
</organism>
<sequence>MAATQHLQFHQVDVKSAFELLNAPLVETVYLAIPQGMLTNKQKYCLKPWNAIYGLKQEPLAWYERLKSWLTKVGFHAFLMDACLFFRQEPSKLWLYIHVDDIAIFGGNMNLSRRRFNLSSTSKTLGPPTF</sequence>
<accession>A0A9Q3CGB4</accession>
<keyword evidence="3" id="KW-1185">Reference proteome</keyword>
<reference evidence="2" key="1">
    <citation type="submission" date="2021-03" db="EMBL/GenBank/DDBJ databases">
        <title>Draft genome sequence of rust myrtle Austropuccinia psidii MF-1, a brazilian biotype.</title>
        <authorList>
            <person name="Quecine M.C."/>
            <person name="Pachon D.M.R."/>
            <person name="Bonatelli M.L."/>
            <person name="Correr F.H."/>
            <person name="Franceschini L.M."/>
            <person name="Leite T.F."/>
            <person name="Margarido G.R.A."/>
            <person name="Almeida C.A."/>
            <person name="Ferrarezi J.A."/>
            <person name="Labate C.A."/>
        </authorList>
    </citation>
    <scope>NUCLEOTIDE SEQUENCE</scope>
    <source>
        <strain evidence="2">MF-1</strain>
    </source>
</reference>
<proteinExistence type="predicted"/>
<name>A0A9Q3CGB4_9BASI</name>
<feature type="domain" description="Reverse transcriptase Ty1/copia-type" evidence="1">
    <location>
        <begin position="1"/>
        <end position="111"/>
    </location>
</feature>
<dbReference type="Pfam" id="PF07727">
    <property type="entry name" value="RVT_2"/>
    <property type="match status" value="1"/>
</dbReference>
<dbReference type="InterPro" id="IPR013103">
    <property type="entry name" value="RVT_2"/>
</dbReference>
<dbReference type="EMBL" id="AVOT02006794">
    <property type="protein sequence ID" value="MBW0482458.1"/>
    <property type="molecule type" value="Genomic_DNA"/>
</dbReference>
<evidence type="ECO:0000259" key="1">
    <source>
        <dbReference type="Pfam" id="PF07727"/>
    </source>
</evidence>
<comment type="caution">
    <text evidence="2">The sequence shown here is derived from an EMBL/GenBank/DDBJ whole genome shotgun (WGS) entry which is preliminary data.</text>
</comment>
<dbReference type="Proteomes" id="UP000765509">
    <property type="component" value="Unassembled WGS sequence"/>
</dbReference>
<dbReference type="AlphaFoldDB" id="A0A9Q3CGB4"/>
<evidence type="ECO:0000313" key="2">
    <source>
        <dbReference type="EMBL" id="MBW0482458.1"/>
    </source>
</evidence>
<evidence type="ECO:0000313" key="3">
    <source>
        <dbReference type="Proteomes" id="UP000765509"/>
    </source>
</evidence>